<protein>
    <submittedName>
        <fullName evidence="8">Kinase-like protein</fullName>
    </submittedName>
</protein>
<dbReference type="Pfam" id="PF20713">
    <property type="entry name" value="DUF6826"/>
    <property type="match status" value="1"/>
</dbReference>
<dbReference type="GO" id="GO:0004674">
    <property type="term" value="F:protein serine/threonine kinase activity"/>
    <property type="evidence" value="ECO:0007669"/>
    <property type="project" value="UniProtKB-KW"/>
</dbReference>
<dbReference type="SMART" id="SM00220">
    <property type="entry name" value="S_TKc"/>
    <property type="match status" value="1"/>
</dbReference>
<dbReference type="InterPro" id="IPR013761">
    <property type="entry name" value="SAM/pointed_sf"/>
</dbReference>
<evidence type="ECO:0000256" key="6">
    <source>
        <dbReference type="PROSITE-ProRule" id="PRU10141"/>
    </source>
</evidence>
<dbReference type="InterPro" id="IPR017441">
    <property type="entry name" value="Protein_kinase_ATP_BS"/>
</dbReference>
<accession>A0A2N0SCX8</accession>
<keyword evidence="3 6" id="KW-0547">Nucleotide-binding</keyword>
<keyword evidence="4 8" id="KW-0418">Kinase</keyword>
<evidence type="ECO:0000313" key="8">
    <source>
        <dbReference type="EMBL" id="PKC73413.1"/>
    </source>
</evidence>
<reference evidence="8 9" key="2">
    <citation type="submission" date="2017-10" db="EMBL/GenBank/DDBJ databases">
        <title>Genome analyses suggest a sexual origin of heterokaryosis in a supposedly ancient asexual fungus.</title>
        <authorList>
            <person name="Corradi N."/>
            <person name="Sedzielewska K."/>
            <person name="Noel J."/>
            <person name="Charron P."/>
            <person name="Farinelli L."/>
            <person name="Marton T."/>
            <person name="Kruger M."/>
            <person name="Pelin A."/>
            <person name="Brachmann A."/>
            <person name="Corradi N."/>
        </authorList>
    </citation>
    <scope>NUCLEOTIDE SEQUENCE [LARGE SCALE GENOMIC DNA]</scope>
    <source>
        <strain evidence="8 9">A1</strain>
    </source>
</reference>
<evidence type="ECO:0000313" key="9">
    <source>
        <dbReference type="Proteomes" id="UP000232688"/>
    </source>
</evidence>
<feature type="binding site" evidence="6">
    <location>
        <position position="383"/>
    </location>
    <ligand>
        <name>ATP</name>
        <dbReference type="ChEBI" id="CHEBI:30616"/>
    </ligand>
</feature>
<dbReference type="Gene3D" id="1.10.510.10">
    <property type="entry name" value="Transferase(Phosphotransferase) domain 1"/>
    <property type="match status" value="1"/>
</dbReference>
<evidence type="ECO:0000256" key="1">
    <source>
        <dbReference type="ARBA" id="ARBA00022527"/>
    </source>
</evidence>
<dbReference type="Pfam" id="PF00069">
    <property type="entry name" value="Pkinase"/>
    <property type="match status" value="1"/>
</dbReference>
<dbReference type="VEuPathDB" id="FungiDB:RhiirFUN_009492"/>
<evidence type="ECO:0000259" key="7">
    <source>
        <dbReference type="PROSITE" id="PS50011"/>
    </source>
</evidence>
<name>A0A2N0SCX8_9GLOM</name>
<dbReference type="InterPro" id="IPR049229">
    <property type="entry name" value="DUF6826"/>
</dbReference>
<dbReference type="PROSITE" id="PS00107">
    <property type="entry name" value="PROTEIN_KINASE_ATP"/>
    <property type="match status" value="1"/>
</dbReference>
<dbReference type="VEuPathDB" id="FungiDB:RhiirA1_522237"/>
<dbReference type="VEuPathDB" id="FungiDB:FUN_004572"/>
<reference evidence="8 9" key="1">
    <citation type="submission" date="2017-10" db="EMBL/GenBank/DDBJ databases">
        <title>Extensive intraspecific genome diversity in a model arbuscular mycorrhizal fungus.</title>
        <authorList>
            <person name="Chen E.C.H."/>
            <person name="Morin E."/>
            <person name="Baudet D."/>
            <person name="Noel J."/>
            <person name="Ndikumana S."/>
            <person name="Charron P."/>
            <person name="St-Onge C."/>
            <person name="Giorgi J."/>
            <person name="Grigoriev I.V."/>
            <person name="Roux C."/>
            <person name="Martin F.M."/>
            <person name="Corradi N."/>
        </authorList>
    </citation>
    <scope>NUCLEOTIDE SEQUENCE [LARGE SCALE GENOMIC DNA]</scope>
    <source>
        <strain evidence="8 9">A1</strain>
    </source>
</reference>
<sequence length="587" mass="66577">MSASTTIEPSVEEVEGYNTDALITVLNGKNFGLNENEIQIIREQGIDGASFLMLNEKRFKECNIRIGPRAKLVNWNNNLNNQRQGDFPNLNSLKDVVEEIVRGLDFKMEQGFNKIRHAIEEAIYSPGTDLTGTEKGKTVMDKGTHIVFPLKWTTSSKRSGNERFTNSPNRNVDPKEEEVQQYFINECKELDKTPNIKNKLIVVDKHSSPSLGTRKSDFLFISKGSHLNMLNVVAVGEIQKRGSDNFNSAQIGQAISFGEKVLQLQPRRTFVYVILTDSIVINIYVVHRVDQNTHSNPTTKFTYQYITPAFLEFSGSNDADNTGWKLLVTIMESSPNILGWVEPSLKFGNNTVNLVRSIGVGRTSVVYQGKHDDALIAVKVAKKANYLPCFEKEYTALNDLSSLNSIHIPKILFNSVDALVISQVCERIGNLRKKDIKDIISTLEKVHSLNYVHRDLHKYNLVRDQLGNIVIIDWGYSIKLEGNHNFAFAGALECMPDNILQSIVNDDDINYGPGVDLTCLVHSFYLMLHRPSLDRIPFDKGDDIKSRAQMMLNFWMDCGRSDVWDNIYNAIEILDYDQLIQQLERLF</sequence>
<proteinExistence type="predicted"/>
<dbReference type="VEuPathDB" id="FungiDB:FUN_000596"/>
<keyword evidence="1" id="KW-0723">Serine/threonine-protein kinase</keyword>
<dbReference type="PANTHER" id="PTHR24351">
    <property type="entry name" value="RIBOSOMAL PROTEIN S6 KINASE"/>
    <property type="match status" value="1"/>
</dbReference>
<dbReference type="EMBL" id="LLXH01000087">
    <property type="protein sequence ID" value="PKC73413.1"/>
    <property type="molecule type" value="Genomic_DNA"/>
</dbReference>
<evidence type="ECO:0000256" key="4">
    <source>
        <dbReference type="ARBA" id="ARBA00022777"/>
    </source>
</evidence>
<feature type="domain" description="Protein kinase" evidence="7">
    <location>
        <begin position="352"/>
        <end position="587"/>
    </location>
</feature>
<dbReference type="VEuPathDB" id="FungiDB:RhiirFUN_009491"/>
<dbReference type="Gene3D" id="1.10.150.50">
    <property type="entry name" value="Transcription Factor, Ets-1"/>
    <property type="match status" value="1"/>
</dbReference>
<dbReference type="Proteomes" id="UP000232688">
    <property type="component" value="Unassembled WGS sequence"/>
</dbReference>
<dbReference type="AlphaFoldDB" id="A0A2N0SCX8"/>
<gene>
    <name evidence="8" type="ORF">RhiirA1_522237</name>
</gene>
<dbReference type="InterPro" id="IPR000719">
    <property type="entry name" value="Prot_kinase_dom"/>
</dbReference>
<keyword evidence="2" id="KW-0808">Transferase</keyword>
<keyword evidence="5 6" id="KW-0067">ATP-binding</keyword>
<dbReference type="InterPro" id="IPR011009">
    <property type="entry name" value="Kinase-like_dom_sf"/>
</dbReference>
<evidence type="ECO:0000256" key="3">
    <source>
        <dbReference type="ARBA" id="ARBA00022741"/>
    </source>
</evidence>
<dbReference type="PROSITE" id="PS50011">
    <property type="entry name" value="PROTEIN_KINASE_DOM"/>
    <property type="match status" value="1"/>
</dbReference>
<organism evidence="8 9">
    <name type="scientific">Rhizophagus irregularis</name>
    <dbReference type="NCBI Taxonomy" id="588596"/>
    <lineage>
        <taxon>Eukaryota</taxon>
        <taxon>Fungi</taxon>
        <taxon>Fungi incertae sedis</taxon>
        <taxon>Mucoromycota</taxon>
        <taxon>Glomeromycotina</taxon>
        <taxon>Glomeromycetes</taxon>
        <taxon>Glomerales</taxon>
        <taxon>Glomeraceae</taxon>
        <taxon>Rhizophagus</taxon>
    </lineage>
</organism>
<evidence type="ECO:0000256" key="5">
    <source>
        <dbReference type="ARBA" id="ARBA00022840"/>
    </source>
</evidence>
<comment type="caution">
    <text evidence="8">The sequence shown here is derived from an EMBL/GenBank/DDBJ whole genome shotgun (WGS) entry which is preliminary data.</text>
</comment>
<dbReference type="GO" id="GO:0005524">
    <property type="term" value="F:ATP binding"/>
    <property type="evidence" value="ECO:0007669"/>
    <property type="project" value="UniProtKB-UniRule"/>
</dbReference>
<evidence type="ECO:0000256" key="2">
    <source>
        <dbReference type="ARBA" id="ARBA00022679"/>
    </source>
</evidence>
<dbReference type="SUPFAM" id="SSF56112">
    <property type="entry name" value="Protein kinase-like (PK-like)"/>
    <property type="match status" value="1"/>
</dbReference>